<evidence type="ECO:0000256" key="6">
    <source>
        <dbReference type="RuleBase" id="RU000481"/>
    </source>
</evidence>
<evidence type="ECO:0000256" key="7">
    <source>
        <dbReference type="SAM" id="MobiDB-lite"/>
    </source>
</evidence>
<proteinExistence type="inferred from homology"/>
<dbReference type="InterPro" id="IPR015421">
    <property type="entry name" value="PyrdxlP-dep_Trfase_major"/>
</dbReference>
<keyword evidence="3 6" id="KW-0032">Aminotransferase</keyword>
<feature type="region of interest" description="Disordered" evidence="7">
    <location>
        <begin position="1"/>
        <end position="27"/>
    </location>
</feature>
<dbReference type="CDD" id="cd00609">
    <property type="entry name" value="AAT_like"/>
    <property type="match status" value="1"/>
</dbReference>
<dbReference type="AlphaFoldDB" id="A0A3D9LEF9"/>
<sequence length="455" mass="47262">MMSSPQPDHQPTIPLPPAPPLGPSSRSQVPAFQVMTILGRVAELRAAGVDVVSLCAGEPGGGAPAGVSARAAELHASGRALNYTPTLGIEELRTAIAGHYARWYGVDVDPARVAVTTGSSGAFMAGFLAAFNPGDRVAMARPGYAAYRNILAALGCQVVELDAGPAVRFQPTPALLEEAESVHGPLAGLILASPNNPTGTMATRAEMAELAAWCRERGVRLVSDEIYHGITYGSSDGIGAADRADTAETADAFDGIDGIDGADADGAAGAPGDRAGVERGVCAWEYSTEAMVISSFSKYWGMPGWRIGWMLMPEDLAPAIGGLSGSVSLCPPAPAQYAAVEAFSEESYAACDAQVAGFARARALVLENQARLGWTDAAPADGAFYFWAKPGEAMLARYGTSTAYCEALLEQAHVALTPGTDFDTAHGEDYVRLSFAAGYDAVAEAIERIVAFQRG</sequence>
<dbReference type="GO" id="GO:0006520">
    <property type="term" value="P:amino acid metabolic process"/>
    <property type="evidence" value="ECO:0007669"/>
    <property type="project" value="InterPro"/>
</dbReference>
<name>A0A3D9LEF9_9MICC</name>
<keyword evidence="4 6" id="KW-0808">Transferase</keyword>
<dbReference type="EMBL" id="QREH01000001">
    <property type="protein sequence ID" value="REE04758.1"/>
    <property type="molecule type" value="Genomic_DNA"/>
</dbReference>
<keyword evidence="10" id="KW-1185">Reference proteome</keyword>
<evidence type="ECO:0000256" key="5">
    <source>
        <dbReference type="ARBA" id="ARBA00022898"/>
    </source>
</evidence>
<comment type="cofactor">
    <cofactor evidence="1 6">
        <name>pyridoxal 5'-phosphate</name>
        <dbReference type="ChEBI" id="CHEBI:597326"/>
    </cofactor>
</comment>
<keyword evidence="5" id="KW-0663">Pyridoxal phosphate</keyword>
<accession>A0A3D9LEF9</accession>
<evidence type="ECO:0000259" key="8">
    <source>
        <dbReference type="Pfam" id="PF00155"/>
    </source>
</evidence>
<reference evidence="9 10" key="1">
    <citation type="submission" date="2018-07" db="EMBL/GenBank/DDBJ databases">
        <title>Sequencing the genomes of 1000 actinobacteria strains.</title>
        <authorList>
            <person name="Klenk H.-P."/>
        </authorList>
    </citation>
    <scope>NUCLEOTIDE SEQUENCE [LARGE SCALE GENOMIC DNA]</scope>
    <source>
        <strain evidence="9 10">DSM 14442</strain>
    </source>
</reference>
<dbReference type="EC" id="2.6.1.-" evidence="6"/>
<dbReference type="PROSITE" id="PS00105">
    <property type="entry name" value="AA_TRANSFER_CLASS_1"/>
    <property type="match status" value="1"/>
</dbReference>
<dbReference type="InterPro" id="IPR015424">
    <property type="entry name" value="PyrdxlP-dep_Trfase"/>
</dbReference>
<feature type="compositionally biased region" description="Pro residues" evidence="7">
    <location>
        <begin position="13"/>
        <end position="22"/>
    </location>
</feature>
<dbReference type="GO" id="GO:0030170">
    <property type="term" value="F:pyridoxal phosphate binding"/>
    <property type="evidence" value="ECO:0007669"/>
    <property type="project" value="InterPro"/>
</dbReference>
<dbReference type="PANTHER" id="PTHR46383:SF2">
    <property type="entry name" value="AMINOTRANSFERASE"/>
    <property type="match status" value="1"/>
</dbReference>
<evidence type="ECO:0000256" key="4">
    <source>
        <dbReference type="ARBA" id="ARBA00022679"/>
    </source>
</evidence>
<dbReference type="InterPro" id="IPR050596">
    <property type="entry name" value="AspAT/PAT-like"/>
</dbReference>
<dbReference type="RefSeq" id="WP_115932633.1">
    <property type="nucleotide sequence ID" value="NZ_QREH01000001.1"/>
</dbReference>
<gene>
    <name evidence="9" type="ORF">C8E99_2608</name>
</gene>
<evidence type="ECO:0000313" key="10">
    <source>
        <dbReference type="Proteomes" id="UP000256727"/>
    </source>
</evidence>
<evidence type="ECO:0000256" key="2">
    <source>
        <dbReference type="ARBA" id="ARBA00007441"/>
    </source>
</evidence>
<dbReference type="InterPro" id="IPR004839">
    <property type="entry name" value="Aminotransferase_I/II_large"/>
</dbReference>
<evidence type="ECO:0000256" key="3">
    <source>
        <dbReference type="ARBA" id="ARBA00022576"/>
    </source>
</evidence>
<dbReference type="Gene3D" id="3.40.640.10">
    <property type="entry name" value="Type I PLP-dependent aspartate aminotransferase-like (Major domain)"/>
    <property type="match status" value="2"/>
</dbReference>
<dbReference type="PANTHER" id="PTHR46383">
    <property type="entry name" value="ASPARTATE AMINOTRANSFERASE"/>
    <property type="match status" value="1"/>
</dbReference>
<dbReference type="OrthoDB" id="4436468at2"/>
<dbReference type="Pfam" id="PF00155">
    <property type="entry name" value="Aminotran_1_2"/>
    <property type="match status" value="1"/>
</dbReference>
<comment type="similarity">
    <text evidence="2 6">Belongs to the class-I pyridoxal-phosphate-dependent aminotransferase family.</text>
</comment>
<evidence type="ECO:0000256" key="1">
    <source>
        <dbReference type="ARBA" id="ARBA00001933"/>
    </source>
</evidence>
<dbReference type="SUPFAM" id="SSF53383">
    <property type="entry name" value="PLP-dependent transferases"/>
    <property type="match status" value="1"/>
</dbReference>
<organism evidence="9 10">
    <name type="scientific">Citricoccus muralis</name>
    <dbReference type="NCBI Taxonomy" id="169134"/>
    <lineage>
        <taxon>Bacteria</taxon>
        <taxon>Bacillati</taxon>
        <taxon>Actinomycetota</taxon>
        <taxon>Actinomycetes</taxon>
        <taxon>Micrococcales</taxon>
        <taxon>Micrococcaceae</taxon>
        <taxon>Citricoccus</taxon>
    </lineage>
</organism>
<feature type="domain" description="Aminotransferase class I/classII large" evidence="8">
    <location>
        <begin position="50"/>
        <end position="446"/>
    </location>
</feature>
<protein>
    <recommendedName>
        <fullName evidence="6">Aminotransferase</fullName>
        <ecNumber evidence="6">2.6.1.-</ecNumber>
    </recommendedName>
</protein>
<evidence type="ECO:0000313" key="9">
    <source>
        <dbReference type="EMBL" id="REE04758.1"/>
    </source>
</evidence>
<comment type="caution">
    <text evidence="9">The sequence shown here is derived from an EMBL/GenBank/DDBJ whole genome shotgun (WGS) entry which is preliminary data.</text>
</comment>
<dbReference type="Proteomes" id="UP000256727">
    <property type="component" value="Unassembled WGS sequence"/>
</dbReference>
<dbReference type="GO" id="GO:0008483">
    <property type="term" value="F:transaminase activity"/>
    <property type="evidence" value="ECO:0007669"/>
    <property type="project" value="UniProtKB-KW"/>
</dbReference>
<dbReference type="InterPro" id="IPR004838">
    <property type="entry name" value="NHTrfase_class1_PyrdxlP-BS"/>
</dbReference>